<keyword evidence="3" id="KW-1185">Reference proteome</keyword>
<name>A0A816HSM9_ADIRI</name>
<accession>A0A816HSM9</accession>
<feature type="non-terminal residue" evidence="2">
    <location>
        <position position="1"/>
    </location>
</feature>
<comment type="caution">
    <text evidence="2">The sequence shown here is derived from an EMBL/GenBank/DDBJ whole genome shotgun (WGS) entry which is preliminary data.</text>
</comment>
<feature type="compositionally biased region" description="Polar residues" evidence="1">
    <location>
        <begin position="14"/>
        <end position="43"/>
    </location>
</feature>
<organism evidence="2 3">
    <name type="scientific">Adineta ricciae</name>
    <name type="common">Rotifer</name>
    <dbReference type="NCBI Taxonomy" id="249248"/>
    <lineage>
        <taxon>Eukaryota</taxon>
        <taxon>Metazoa</taxon>
        <taxon>Spiralia</taxon>
        <taxon>Gnathifera</taxon>
        <taxon>Rotifera</taxon>
        <taxon>Eurotatoria</taxon>
        <taxon>Bdelloidea</taxon>
        <taxon>Adinetida</taxon>
        <taxon>Adinetidae</taxon>
        <taxon>Adineta</taxon>
    </lineage>
</organism>
<sequence>VYRRTPKDLHQVQPPKSTSNNSKQYLPSGTDAGRSSSVRVNKK</sequence>
<evidence type="ECO:0000256" key="1">
    <source>
        <dbReference type="SAM" id="MobiDB-lite"/>
    </source>
</evidence>
<dbReference type="Proteomes" id="UP000663828">
    <property type="component" value="Unassembled WGS sequence"/>
</dbReference>
<reference evidence="2" key="1">
    <citation type="submission" date="2021-02" db="EMBL/GenBank/DDBJ databases">
        <authorList>
            <person name="Nowell W R."/>
        </authorList>
    </citation>
    <scope>NUCLEOTIDE SEQUENCE</scope>
</reference>
<evidence type="ECO:0000313" key="3">
    <source>
        <dbReference type="Proteomes" id="UP000663828"/>
    </source>
</evidence>
<dbReference type="AlphaFoldDB" id="A0A816HSM9"/>
<feature type="region of interest" description="Disordered" evidence="1">
    <location>
        <begin position="1"/>
        <end position="43"/>
    </location>
</feature>
<gene>
    <name evidence="2" type="ORF">XAT740_LOCUS63813</name>
</gene>
<feature type="compositionally biased region" description="Basic and acidic residues" evidence="1">
    <location>
        <begin position="1"/>
        <end position="10"/>
    </location>
</feature>
<proteinExistence type="predicted"/>
<evidence type="ECO:0000313" key="2">
    <source>
        <dbReference type="EMBL" id="CAF1690612.1"/>
    </source>
</evidence>
<protein>
    <submittedName>
        <fullName evidence="2">Uncharacterized protein</fullName>
    </submittedName>
</protein>
<dbReference type="EMBL" id="CAJNOR010020542">
    <property type="protein sequence ID" value="CAF1690612.1"/>
    <property type="molecule type" value="Genomic_DNA"/>
</dbReference>